<evidence type="ECO:0000259" key="15">
    <source>
        <dbReference type="PROSITE" id="PS52004"/>
    </source>
</evidence>
<dbReference type="Pfam" id="PF14765">
    <property type="entry name" value="PS-DH"/>
    <property type="match status" value="1"/>
</dbReference>
<evidence type="ECO:0000256" key="6">
    <source>
        <dbReference type="ARBA" id="ARBA00022490"/>
    </source>
</evidence>
<evidence type="ECO:0000256" key="4">
    <source>
        <dbReference type="ARBA" id="ARBA00006484"/>
    </source>
</evidence>
<dbReference type="InterPro" id="IPR020807">
    <property type="entry name" value="PKS_DH"/>
</dbReference>
<dbReference type="Pfam" id="PF21089">
    <property type="entry name" value="PKS_DH_N"/>
    <property type="match status" value="1"/>
</dbReference>
<feature type="domain" description="Carrier" evidence="14">
    <location>
        <begin position="4281"/>
        <end position="4358"/>
    </location>
</feature>
<dbReference type="SUPFAM" id="SSF47336">
    <property type="entry name" value="ACP-like"/>
    <property type="match status" value="4"/>
</dbReference>
<accession>A0A2W4S470</accession>
<dbReference type="Pfam" id="PF22336">
    <property type="entry name" value="RhiE-like_linker"/>
    <property type="match status" value="2"/>
</dbReference>
<feature type="domain" description="Ketosynthase family 3 (KS3)" evidence="15">
    <location>
        <begin position="2055"/>
        <end position="2479"/>
    </location>
</feature>
<dbReference type="PANTHER" id="PTHR43775:SF37">
    <property type="entry name" value="SI:DKEY-61P9.11"/>
    <property type="match status" value="1"/>
</dbReference>
<dbReference type="Pfam" id="PF08242">
    <property type="entry name" value="Methyltransf_12"/>
    <property type="match status" value="2"/>
</dbReference>
<dbReference type="InterPro" id="IPR049551">
    <property type="entry name" value="PKS_DH_C"/>
</dbReference>
<comment type="subcellular location">
    <subcellularLocation>
        <location evidence="1">Cytoplasm</location>
    </subcellularLocation>
</comment>
<dbReference type="InterPro" id="IPR050091">
    <property type="entry name" value="PKS_NRPS_Biosynth_Enz"/>
</dbReference>
<evidence type="ECO:0000313" key="17">
    <source>
        <dbReference type="EMBL" id="PZN68744.1"/>
    </source>
</evidence>
<feature type="domain" description="Ketosynthase family 3 (KS3)" evidence="15">
    <location>
        <begin position="4412"/>
        <end position="4832"/>
    </location>
</feature>
<dbReference type="EMBL" id="QJPH01000596">
    <property type="protein sequence ID" value="PZN68744.1"/>
    <property type="molecule type" value="Genomic_DNA"/>
</dbReference>
<dbReference type="InterPro" id="IPR014030">
    <property type="entry name" value="Ketoacyl_synth_N"/>
</dbReference>
<evidence type="ECO:0000313" key="18">
    <source>
        <dbReference type="Proteomes" id="UP000249396"/>
    </source>
</evidence>
<feature type="domain" description="Carrier" evidence="14">
    <location>
        <begin position="5663"/>
        <end position="5738"/>
    </location>
</feature>
<dbReference type="SUPFAM" id="SSF53901">
    <property type="entry name" value="Thiolase-like"/>
    <property type="match status" value="4"/>
</dbReference>
<dbReference type="Gene3D" id="3.40.50.150">
    <property type="entry name" value="Vaccinia Virus protein VP39"/>
    <property type="match status" value="2"/>
</dbReference>
<feature type="region of interest" description="N-terminal hotdog fold" evidence="12">
    <location>
        <begin position="663"/>
        <end position="797"/>
    </location>
</feature>
<dbReference type="Gene3D" id="3.10.129.110">
    <property type="entry name" value="Polyketide synthase dehydratase"/>
    <property type="match status" value="1"/>
</dbReference>
<dbReference type="Proteomes" id="UP000249396">
    <property type="component" value="Unassembled WGS sequence"/>
</dbReference>
<dbReference type="Gene3D" id="1.10.1240.100">
    <property type="match status" value="4"/>
</dbReference>
<evidence type="ECO:0000256" key="13">
    <source>
        <dbReference type="SAM" id="MobiDB-lite"/>
    </source>
</evidence>
<dbReference type="InterPro" id="IPR013968">
    <property type="entry name" value="PKS_KR"/>
</dbReference>
<feature type="region of interest" description="C-terminal hotdog fold" evidence="12">
    <location>
        <begin position="813"/>
        <end position="961"/>
    </location>
</feature>
<dbReference type="GO" id="GO:0005737">
    <property type="term" value="C:cytoplasm"/>
    <property type="evidence" value="ECO:0007669"/>
    <property type="project" value="UniProtKB-SubCell"/>
</dbReference>
<dbReference type="InterPro" id="IPR054514">
    <property type="entry name" value="RhiE-like_linker"/>
</dbReference>
<keyword evidence="10" id="KW-0511">Multifunctional enzyme</keyword>
<evidence type="ECO:0000256" key="9">
    <source>
        <dbReference type="ARBA" id="ARBA00022737"/>
    </source>
</evidence>
<dbReference type="Pfam" id="PF02801">
    <property type="entry name" value="Ketoacyl-synt_C"/>
    <property type="match status" value="4"/>
</dbReference>
<dbReference type="GO" id="GO:0006633">
    <property type="term" value="P:fatty acid biosynthetic process"/>
    <property type="evidence" value="ECO:0007669"/>
    <property type="project" value="UniProtKB-UniPathway"/>
</dbReference>
<dbReference type="Pfam" id="PF22621">
    <property type="entry name" value="CurL-like_PKS_C"/>
    <property type="match status" value="2"/>
</dbReference>
<comment type="caution">
    <text evidence="17">The sequence shown here is derived from an EMBL/GenBank/DDBJ whole genome shotgun (WGS) entry which is preliminary data.</text>
</comment>
<dbReference type="PROSITE" id="PS00606">
    <property type="entry name" value="KS3_1"/>
    <property type="match status" value="3"/>
</dbReference>
<dbReference type="FunFam" id="3.40.47.10:FF:000019">
    <property type="entry name" value="Polyketide synthase type I"/>
    <property type="match status" value="4"/>
</dbReference>
<dbReference type="GO" id="GO:0031177">
    <property type="term" value="F:phosphopantetheine binding"/>
    <property type="evidence" value="ECO:0007669"/>
    <property type="project" value="InterPro"/>
</dbReference>
<proteinExistence type="inferred from homology"/>
<feature type="active site" description="Proton donor; for dehydratase activity" evidence="12">
    <location>
        <position position="874"/>
    </location>
</feature>
<dbReference type="Pfam" id="PF00550">
    <property type="entry name" value="PP-binding"/>
    <property type="match status" value="4"/>
</dbReference>
<feature type="domain" description="Carrier" evidence="14">
    <location>
        <begin position="1881"/>
        <end position="1954"/>
    </location>
</feature>
<dbReference type="InterPro" id="IPR049552">
    <property type="entry name" value="PKS_DH_N"/>
</dbReference>
<dbReference type="InterPro" id="IPR018201">
    <property type="entry name" value="Ketoacyl_synth_AS"/>
</dbReference>
<dbReference type="PROSITE" id="PS52019">
    <property type="entry name" value="PKS_MFAS_DH"/>
    <property type="match status" value="1"/>
</dbReference>
<evidence type="ECO:0000256" key="1">
    <source>
        <dbReference type="ARBA" id="ARBA00004496"/>
    </source>
</evidence>
<evidence type="ECO:0000256" key="7">
    <source>
        <dbReference type="ARBA" id="ARBA00022553"/>
    </source>
</evidence>
<dbReference type="InterPro" id="IPR014031">
    <property type="entry name" value="Ketoacyl_synth_C"/>
</dbReference>
<dbReference type="InterPro" id="IPR020841">
    <property type="entry name" value="PKS_Beta-ketoAc_synthase_dom"/>
</dbReference>
<comment type="function">
    <text evidence="11">Involved in production of the polyketide antibiotic thailandamide.</text>
</comment>
<evidence type="ECO:0008006" key="19">
    <source>
        <dbReference type="Google" id="ProtNLM"/>
    </source>
</evidence>
<keyword evidence="8" id="KW-0808">Transferase</keyword>
<dbReference type="Pfam" id="PF08659">
    <property type="entry name" value="KR"/>
    <property type="match status" value="3"/>
</dbReference>
<protein>
    <recommendedName>
        <fullName evidence="19">Polyketide synthase</fullName>
    </recommendedName>
</protein>
<organism evidence="17 18">
    <name type="scientific">Candidatus Methylumidiphilus alinenensis</name>
    <dbReference type="NCBI Taxonomy" id="2202197"/>
    <lineage>
        <taxon>Bacteria</taxon>
        <taxon>Pseudomonadati</taxon>
        <taxon>Pseudomonadota</taxon>
        <taxon>Gammaproteobacteria</taxon>
        <taxon>Methylococcales</taxon>
        <taxon>Candidatus Methylumidiphilus</taxon>
    </lineage>
</organism>
<dbReference type="InterPro" id="IPR049900">
    <property type="entry name" value="PKS_mFAS_DH"/>
</dbReference>
<name>A0A2W4S470_9GAMM</name>
<keyword evidence="7" id="KW-0597">Phosphoprotein</keyword>
<comment type="pathway">
    <text evidence="3">Lipid metabolism; fatty acid biosynthesis.</text>
</comment>
<keyword evidence="9" id="KW-0677">Repeat</keyword>
<feature type="domain" description="PKS/mFAS DH" evidence="16">
    <location>
        <begin position="663"/>
        <end position="961"/>
    </location>
</feature>
<dbReference type="GO" id="GO:0005886">
    <property type="term" value="C:plasma membrane"/>
    <property type="evidence" value="ECO:0007669"/>
    <property type="project" value="TreeGrafter"/>
</dbReference>
<evidence type="ECO:0000259" key="14">
    <source>
        <dbReference type="PROSITE" id="PS50075"/>
    </source>
</evidence>
<dbReference type="InterPro" id="IPR029063">
    <property type="entry name" value="SAM-dependent_MTases_sf"/>
</dbReference>
<evidence type="ECO:0000256" key="10">
    <source>
        <dbReference type="ARBA" id="ARBA00023268"/>
    </source>
</evidence>
<comment type="pathway">
    <text evidence="2">Antibiotic biosynthesis.</text>
</comment>
<evidence type="ECO:0000256" key="8">
    <source>
        <dbReference type="ARBA" id="ARBA00022679"/>
    </source>
</evidence>
<feature type="region of interest" description="Disordered" evidence="13">
    <location>
        <begin position="4374"/>
        <end position="4406"/>
    </location>
</feature>
<feature type="domain" description="Carrier" evidence="14">
    <location>
        <begin position="3181"/>
        <end position="3262"/>
    </location>
</feature>
<dbReference type="CDD" id="cd08953">
    <property type="entry name" value="KR_2_SDR_x"/>
    <property type="match status" value="2"/>
</dbReference>
<dbReference type="PROSITE" id="PS52004">
    <property type="entry name" value="KS3_2"/>
    <property type="match status" value="4"/>
</dbReference>
<dbReference type="PROSITE" id="PS50075">
    <property type="entry name" value="CARRIER"/>
    <property type="match status" value="4"/>
</dbReference>
<dbReference type="InterPro" id="IPR013217">
    <property type="entry name" value="Methyltransf_12"/>
</dbReference>
<feature type="active site" description="Proton acceptor; for dehydratase activity" evidence="12">
    <location>
        <position position="692"/>
    </location>
</feature>
<dbReference type="SMART" id="SM00822">
    <property type="entry name" value="PKS_KR"/>
    <property type="match status" value="3"/>
</dbReference>
<dbReference type="InterPro" id="IPR036736">
    <property type="entry name" value="ACP-like_sf"/>
</dbReference>
<keyword evidence="5" id="KW-0596">Phosphopantetheine</keyword>
<dbReference type="InterPro" id="IPR042104">
    <property type="entry name" value="PKS_dehydratase_sf"/>
</dbReference>
<feature type="domain" description="Ketosynthase family 3 (KS3)" evidence="15">
    <location>
        <begin position="3291"/>
        <end position="3704"/>
    </location>
</feature>
<feature type="compositionally biased region" description="Basic and acidic residues" evidence="13">
    <location>
        <begin position="4375"/>
        <end position="4385"/>
    </location>
</feature>
<dbReference type="InterPro" id="IPR020806">
    <property type="entry name" value="PKS_PP-bd"/>
</dbReference>
<reference evidence="17 18" key="1">
    <citation type="journal article" date="2018" name="Aquat. Microb. Ecol.">
        <title>Gammaproteobacterial methanotrophs dominate.</title>
        <authorList>
            <person name="Rissanen A.J."/>
            <person name="Saarenheimo J."/>
            <person name="Tiirola M."/>
            <person name="Peura S."/>
            <person name="Aalto S.L."/>
            <person name="Karvinen A."/>
            <person name="Nykanen H."/>
        </authorList>
    </citation>
    <scope>NUCLEOTIDE SEQUENCE [LARGE SCALE GENOMIC DNA]</scope>
    <source>
        <strain evidence="17">AMbin10</strain>
    </source>
</reference>
<feature type="compositionally biased region" description="Basic and acidic residues" evidence="13">
    <location>
        <begin position="2018"/>
        <end position="2027"/>
    </location>
</feature>
<gene>
    <name evidence="17" type="ORF">DM484_30905</name>
</gene>
<keyword evidence="6" id="KW-0963">Cytoplasm</keyword>
<dbReference type="SMART" id="SM00826">
    <property type="entry name" value="PKS_DH"/>
    <property type="match status" value="1"/>
</dbReference>
<dbReference type="SMART" id="SM01294">
    <property type="entry name" value="PKS_PP_betabranch"/>
    <property type="match status" value="2"/>
</dbReference>
<dbReference type="PANTHER" id="PTHR43775">
    <property type="entry name" value="FATTY ACID SYNTHASE"/>
    <property type="match status" value="1"/>
</dbReference>
<dbReference type="CDD" id="cd02440">
    <property type="entry name" value="AdoMet_MTases"/>
    <property type="match status" value="2"/>
</dbReference>
<evidence type="ECO:0000256" key="2">
    <source>
        <dbReference type="ARBA" id="ARBA00004792"/>
    </source>
</evidence>
<dbReference type="Pfam" id="PF00109">
    <property type="entry name" value="ketoacyl-synt"/>
    <property type="match status" value="4"/>
</dbReference>
<dbReference type="Gene3D" id="1.10.1200.10">
    <property type="entry name" value="ACP-like"/>
    <property type="match status" value="4"/>
</dbReference>
<dbReference type="GO" id="GO:0071770">
    <property type="term" value="P:DIM/DIP cell wall layer assembly"/>
    <property type="evidence" value="ECO:0007669"/>
    <property type="project" value="TreeGrafter"/>
</dbReference>
<dbReference type="Gene3D" id="3.40.47.10">
    <property type="match status" value="4"/>
</dbReference>
<dbReference type="GO" id="GO:0004315">
    <property type="term" value="F:3-oxoacyl-[acyl-carrier-protein] synthase activity"/>
    <property type="evidence" value="ECO:0007669"/>
    <property type="project" value="InterPro"/>
</dbReference>
<dbReference type="SMART" id="SM00823">
    <property type="entry name" value="PKS_PP"/>
    <property type="match status" value="4"/>
</dbReference>
<dbReference type="SUPFAM" id="SSF51735">
    <property type="entry name" value="NAD(P)-binding Rossmann-fold domains"/>
    <property type="match status" value="4"/>
</dbReference>
<dbReference type="InterPro" id="IPR057326">
    <property type="entry name" value="KR_dom"/>
</dbReference>
<dbReference type="UniPathway" id="UPA00094"/>
<feature type="region of interest" description="Disordered" evidence="13">
    <location>
        <begin position="2663"/>
        <end position="2684"/>
    </location>
</feature>
<feature type="region of interest" description="Disordered" evidence="13">
    <location>
        <begin position="1992"/>
        <end position="2027"/>
    </location>
</feature>
<dbReference type="InterPro" id="IPR036291">
    <property type="entry name" value="NAD(P)-bd_dom_sf"/>
</dbReference>
<dbReference type="Gene3D" id="3.40.50.720">
    <property type="entry name" value="NAD(P)-binding Rossmann-like Domain"/>
    <property type="match status" value="3"/>
</dbReference>
<sequence length="5744" mass="625452">MSLSKAAILEQVRNRQISPEAGLKLFRELEQAPLPVAEPVSPLQAASEPVANRQASADIAVIGLSGQMPGAQNWQQMWTLLSEGRDAVGEVPWSRWNAARQAEGTESRKRWGAFLEDIDCFDPLFFEISPKEAEQMDPQQRLLLQESWKAFEDAGYPAEALSEKSCCVFIGCTQGDYLSETGNREINPHSLTGRSVSAMAARISYFFNLRGPSVTVNTACSSSLAALVMACERLRDGGSELGLVGGISLMSTATAHTTMDEVGMISPEGKCRTFDQDAQGIVPGEAVGVVVLKRLADALRDGDPIYGVIRGYGINHDGKTNGLTAPSGPAQTALLLDIYRHFQLDPNTLGYIEAHGTGTKLGDPIEVHALTDAFAHYGVDKRQCAIGSIKTNIGHTLEASGLMGLFKVLLCLGRQKLVPSLHFNTPNEHIAFADSPFYVNTQLRDWPRLDGQPLRAGVSSFGMSGTNAHVVVEEPPCTAAASAGGRPPHYLFVLSAKTPEALALRVAGIWQWLDEHQFDPSFSLADVAYTLQVGRSHFAYRAAIVAHDVEALQARLLVLQTHVANTTELAHQPETALGAERKLAESRLRSLAQARPDEAELIFNALADFYRQGVPLDWGLLYPAGRPRRIAALPCYPFAKQRYWLHAAASSDRPTFSRALGKHPLLHENTSDLSGQRYTAYLTGDEFFLADHLVRMDGQGLRKILPGVVYLEMARAAALAATGHDTGIDTAIRFTDIAWIQPLYVDQAQQVHIRIAGVEDNGLHYQIYTESLNPVANQAPVAVVHAEGRAEILGAVPVQPPLLDIAQLRQQTPRELGAEACYQRIRSAGVQHGECLQGIQYVALGEGQALASLSLPAAMDSQRQAYGLHPTLLDAAVQSAIGLILDATPDKAQPSLPFALEQLDILGGCEDEMLAWLRYAPGGSPADTVQKLDIDLCDRQGHVRVRMAGLSSRARGAEKPAAVPQAAFNGEAAQTIPLHALTPVWNVVPTGEHTGLMPDYRCRLLVIGATAAQMQAIRQVYPQAIHAPVSHSDSIEAISQCLKAHVFEHLVWVAPESTLAVTAKDAWLPDGGMIDAQKQGVLFLFRIIKALLATGFDELGLEWTLLTFRAQNLTQQDEADPTHAGVHGLVGSLAKEYPHWKIRLLDLDSEQDWPLQTLFALPVEPEGRALAYRQSHSEYAVRGPEWFRQSLIHVDSLQAASLYQNGGVYVVIGGAGGIGEAWSRFMIERHQAKIVWIGRREKDEAIQRRLDALPNPASASYIAADARDFAAMEKACRKIKALHPKIHGVVHSAIVLNDLSLGRMDEQRFMDSLSAKVDVSVCLARVFRKEPLDFVLFFSSMQAFSRAPGQSNYAAGCTFKDAFALKLARQWPYTFSNGSSYHKPTVKVVNWGYWGSIGIVNDDAYHNRRKDDDEGSIEPQEAMEFLSRFVASPFTQLAPFKALTAKALAQACGTEDITAYPTRLPSILDKVRQRFAESQSRLPHAQTEWRRLEEASQCPDMDALLFRLLDASLQALALREGQHSLPGYLQRWLQESLRLLNAVARPAGHAEALDRLWAEWDNAKVGWAANPNLKAAIVLIETCMKALPDILTGRLAATDVMFPNSSVELVEGIYRGNLVSDYFQQALADFLVSAIKQRLSENASASQPSPSLRILEIGAGTGGTTSVILPRLQPFAGAIEEYCYTDLSRAFLLHAQEHYAPGRPFLSMRIFNVEKPLAAQAGADTGVSADRYDFIVAANVLHATKDIRNTLRNAKAALQTNGVLLLNELSQHSLLSHLTFGLLEGWWLYEDAPLRIQGSPGLFPETWLDILGEEGFTLACLPVKNARSLGLQIIAAQSDGIVRQTRPALEIADEAATTPTTTPTATSHSQAAAFSETLLREKATDYLKQRVAHTLKMSPRQIDSSKPLEIYGIDSILVVQLANALRKDFKKISNTLFFEVQTIDALAEHFLQTQKDVLARLVGLEQGGPADNTVELSTPTFQIVGRQPFAAETNRVPSRHRDADLPLNSTVLGPAEPPPRREGRQTDFSRNLQASRQGGPSINGHSGAGKQGLNVFDVAIIGLSGRYPKAPDVDALWEQLKAGNNCVSEIPASRWEWQAYFDPQKGKAGKMYTRWGGFLDDVDCFDPLFFRISPREAEAMDPQERLFLQCAYQALQDAGYTPDNFGGDRQTGVFVGAMNSSYRGKPAHFSIANRVSYQFDFQGPSMAVDTACSASLTALHVALESLYCGSCQRAIVGGVNLILAPTHYIGLTELGMLSAGPECKSFGNGADGFIAAEGVGAVILKPLTQAIKDGDNIYAVLKGSAVNAGGRTNGYTVPNPNAQAAMVAEALRRAGISAAAVNYVEAHGTGTALGDPIEIKALAKAFESSLADGFAAHPQSCAIGSIKSNIGHCESAAGIAGLTKVLLQLQHQQLAPSLHSASLNPAIEFKDTPFVVQQGLAHWQRPRVQVNGETQYAPRTAGLSSFGAGGANAHVIIEEYIPPAWQNALQQSAQPAIVPLSAKNAERLRIVAARLLQKLRKTPVDASPRGFNLANLAYTLQVGREAMDARAGFIASSMRELEEKLDAFLAQDVGDGVAGLEDVYQSPAKTGAAASNLLHSDEDAAALLDAWMAKKKYPKLLELWTMGFTVDWNRLHQSDGVPHPHRISLPTYPFLKERYWHEESVPQPKPSPQPVRAASPPTCPDAPEQARGISFLARWDAQADAPQRVQASQQTVLIVCGESPSRLEQALAEHHRDVETILIRLASETRHVSAAEWLCGIGDTSGFASCLRGAGEIDCLYFLSLDEAEPGGLPLHALACSQERNEIQLLRLVKYLTAHNHQPHTIDTYILTLDNYALADEAVRPQGAGLTGLAYAIAQGNHRFAVRNIDLSSQDLAQPALRQTLLAAIVREPASSQGEVIKIRAGTRYRQAFYDLAWPDPAFSPIRQGGVYLILGGAGTIGRAISRHLISQYRARVIWLGRSAEQAANVQEALQAFAGFADQPSYIQADATCLDSMRQAVECVKREYPAIHGALYSALLFDADNSIDKTTEAAFRAILDVKTKGSVYFYAALENEPLDFLCYFSSGQAYAFSGAAKHSAYASGIAFSDALAQALHRRAKFPVGTINWGFWRSSFKQSPAAQNFSCLDDEEGCACFERFVFALQQPTPLSQVLCFRPSPSVLALMNYHRPTDAAAHSAAVSKITDIDEHIREIAADSFANTLKAPRENIDPNLAFAEYGLDSILGVRFVNLINDRLNIRLNTAVIFEYSSLARLTKHLIKRYRGDIAAQALPAAEPAPAIPEPRPHVAAASADIAVIGMSGKFPGALNIAEFWDKLIQGTSGIVEYPEQYLDQARYFSPAKEPGKSYCKWGGILPDRYGFDPQFFNLSPREAHAMNPHQRLVMQEGWKAFEDAGYNPARLGGSKTSVIIGAEPTGYFQGSFTGASDALVASRLSYCLNLGGPALVVNTGCSSSAVAIHLACESLRSGESDLALAGGVNACMNQDALINLSAAEMLSPRGICATFDASADGTVISEGIGVVVLKRLEDAIADGDSIDGVICGSGINQDGASNGLTAPNGLAQEQLIADIYQKFGIDAAAISYIEAHGTGTKLGDPVEANALARAFKRLTRQQACCAVGSAKSHIGHTSAAAGVIGLIKTLLSMRHRKLPPLLHFNRLNPLIEFEGSPFYINAQAAAWQAPSGAPRMAAVNSFGHSGTNAHLVVREHSPSAPVPSGRANNGQIWPVPLSAKTESSLSTLVQDYATFLERLQNGSLDQTATLAEIARTLQTGREAMRFRLVFAAETVSELAQKMLAFLDGQNVAGCWQGVAQSRNAADSPPPAPDAPVEQLAQRWCQGQALDWAASYGQPAKRVHLPTYPFANKEYGPQCQPTQQGGALPAHKDVLLAQLQAQSSDLQNTRMEALLFDLLWANLHEAGIVTWVESPEASGEIAVSSMVALAAARSPRHKIPAFYQRWLDESIQLLIDRQYLYRQDGKLFCFKQDIACLDALWDEWGREKPRWLENPNQRAQIGLVEACLRWLPAILTGQKLVTDIMFPNGSMELVEAIYQNNLVSDYFNAVLGDALVAAIQAHMQAAPGAAIRILEIGAGTGGTTRGLLRQLRPFQQVLAEYCYTDLSKVFLNHAKRHYAPGNPYLSTKLLDIDKPLAEQDVPLHHFDFAIATNVLHATGNVRRTLRHTRSALRPGGLLLINEMSDKSLFVHLTFGLLEGWWLYDDAELRIPGIPGLQPESWSRVLAEAGFARVTFPAQAEHGFGQQIIIAENSREAVAPLGDGLDGTAAQTEDAQNSIAEVLVAELAEALQMECDDIGMDESFADYGLDSLLGINFIRRLNQRLGLDLETVAIFDYNSVRKLRDYIADTHRGLRSAFAHSTVPAPKTRGDCAARRGDANTSDPAQAGAMHGQSPTVGSSATFAQEPIAIVGISGQFARSPNLDVLWENLAAGKDLVCAASRWDLSKFFSPSQLKDPDFRVDGGFMDDIDRFDPLFFKISGAEAAYMDPQQRIFLETAWSALENAGYADDSADGKPYGIFVGYGGSDYVRLFDTGTAPAQAFWGNSASVIPARIAYYLNIHGPAVTVDTACSGSLVAIHQACQALWMREIKLALAGGVSVMCTPTFYQTGTRAGMLSPTGRCRSFDETADGFIPGEGAGVVALKRLSDAVADGDHIHGVIRGSGINQDGNTNGITAPSAKSQERLERYVYDRFHIDPADIQMVEAHGTGTKLGDPIEVSALTRAFRAYTDKAEYCALGSVKTNIGHVGPVAGVAGLFKILLSMKHRKMPASLHFERANPEIRFKGSPFYVNTRLRDWHVDGGGIRCAALSSFGFSGTNAHLVIEEAPASPRRHGEKPAWLIALSGRSENVLARQAENLLAFCAQADALGEPVDLGNLSYTLLTKRKHWNHRLSCVADSLESLRRILGQWLATGRVRDVYVAQLQEDSTREQAALQRHLNECLEKCRQTPVADDYIESLSTVAELYVQGYGLDFCGMFSQSHQTLPLPTYPFARESYWVEPAAAQNRPPSVELTPSLHGGRLGNTVELSTLTYQIVGRQPFAAETNRMPSRHRDADLLLNSTALASQPTGQEAATSGQDWLFVREDWIDAPLAAGVDWKARLIQFAGKVVWAVYTDAWDREPFAQLLNQLQTAAGLSAPLQVQLIHAQGLVLDRLMPSPAVVLFLGPQASSAVQAADGDIAAVYHLSQFLMRRDWEEPVQIYYLYASDPAVPRLDCEALPGLLGTAMMENPNHAWTLIACHGLRPEVTGMQLLAQEWLADGHDAVAQKLARRESAQGAQIFQSQTFPRVRYEQSRRQINRRVQTGFNSVATPLFQAGKTYLLAGGLGLVGEEVCAELAKHYQSTLVILSRSAYDSRRQGQCERLAALGGRVHYYSVDIADRAALRQTYADVKQRLGPIHGVIHLANTVEGGLIASMDWASFQQMGAVKTQGSLHLDELTAGEPLDFFILFSSIVAFGIRGSAGYSYACAFLNQFASHRNRLKDLGQRSGSTVSLCWGPWTSDPVHASQDNQRRQKIQADGFGLISIEKAFPLLGRCPAQRLDMLAVWAVRDLAKVSRFMDVQTEGRPGQPEALSGNDWEAKIGAWEQQALQGRPLPAECLAKAINLEEIQLLEPSLIQRIHRLLFPKQDIPPAAGLAPAPAEPPLPFRPTGQETEADKLASIKAAIRDVACELLKLKELDEREAFQNYGMDSVFGVQLAIRLEKKLGREISPMWLIDFPSIQALSRRILELFAEPVEV</sequence>
<comment type="similarity">
    <text evidence="4">Belongs to the short-chain dehydrogenases/reductases (SDR) family.</text>
</comment>
<dbReference type="InterPro" id="IPR016039">
    <property type="entry name" value="Thiolase-like"/>
</dbReference>
<dbReference type="GO" id="GO:0004312">
    <property type="term" value="F:fatty acid synthase activity"/>
    <property type="evidence" value="ECO:0007669"/>
    <property type="project" value="TreeGrafter"/>
</dbReference>
<dbReference type="InterPro" id="IPR009081">
    <property type="entry name" value="PP-bd_ACP"/>
</dbReference>
<feature type="domain" description="Ketosynthase family 3 (KS3)" evidence="15">
    <location>
        <begin position="56"/>
        <end position="474"/>
    </location>
</feature>
<evidence type="ECO:0000256" key="5">
    <source>
        <dbReference type="ARBA" id="ARBA00022450"/>
    </source>
</evidence>
<evidence type="ECO:0000259" key="16">
    <source>
        <dbReference type="PROSITE" id="PS52019"/>
    </source>
</evidence>
<dbReference type="SMART" id="SM00825">
    <property type="entry name" value="PKS_KS"/>
    <property type="match status" value="4"/>
</dbReference>
<evidence type="ECO:0000256" key="11">
    <source>
        <dbReference type="ARBA" id="ARBA00054155"/>
    </source>
</evidence>
<dbReference type="CDD" id="cd00833">
    <property type="entry name" value="PKS"/>
    <property type="match status" value="4"/>
</dbReference>
<evidence type="ECO:0000256" key="12">
    <source>
        <dbReference type="PROSITE-ProRule" id="PRU01363"/>
    </source>
</evidence>
<dbReference type="SUPFAM" id="SSF53335">
    <property type="entry name" value="S-adenosyl-L-methionine-dependent methyltransferases"/>
    <property type="match status" value="2"/>
</dbReference>
<evidence type="ECO:0000256" key="3">
    <source>
        <dbReference type="ARBA" id="ARBA00005194"/>
    </source>
</evidence>